<keyword evidence="2 3" id="KW-0012">Acyltransferase</keyword>
<proteinExistence type="inferred from homology"/>
<accession>A0A9N9QSL3</accession>
<feature type="site" description="Crucial for catalytic activity" evidence="3">
    <location>
        <position position="56"/>
    </location>
</feature>
<dbReference type="GO" id="GO:0048666">
    <property type="term" value="P:neuron development"/>
    <property type="evidence" value="ECO:0007669"/>
    <property type="project" value="UniProtKB-UniRule"/>
</dbReference>
<dbReference type="CDD" id="cd04301">
    <property type="entry name" value="NAT_SF"/>
    <property type="match status" value="1"/>
</dbReference>
<dbReference type="PANTHER" id="PTHR12327:SF0">
    <property type="entry name" value="ALPHA-TUBULIN N-ACETYLTRANSFERASE 1"/>
    <property type="match status" value="1"/>
</dbReference>
<dbReference type="GO" id="GO:0005874">
    <property type="term" value="C:microtubule"/>
    <property type="evidence" value="ECO:0007669"/>
    <property type="project" value="InterPro"/>
</dbReference>
<dbReference type="OrthoDB" id="447510at2759"/>
<dbReference type="InterPro" id="IPR007965">
    <property type="entry name" value="GNAT_ATAT"/>
</dbReference>
<reference evidence="6" key="2">
    <citation type="submission" date="2022-10" db="EMBL/GenBank/DDBJ databases">
        <authorList>
            <consortium name="ENA_rothamsted_submissions"/>
            <consortium name="culmorum"/>
            <person name="King R."/>
        </authorList>
    </citation>
    <scope>NUCLEOTIDE SEQUENCE</scope>
</reference>
<dbReference type="PANTHER" id="PTHR12327">
    <property type="entry name" value="ALPHA-TUBULIN N-ACETYLTRANSFERASE 1"/>
    <property type="match status" value="1"/>
</dbReference>
<dbReference type="HAMAP" id="MF_03130">
    <property type="entry name" value="mec17"/>
    <property type="match status" value="1"/>
</dbReference>
<evidence type="ECO:0000313" key="7">
    <source>
        <dbReference type="Proteomes" id="UP001153714"/>
    </source>
</evidence>
<keyword evidence="1 3" id="KW-0808">Transferase</keyword>
<comment type="similarity">
    <text evidence="3">Belongs to the acetyltransferase ATAT1 family.</text>
</comment>
<feature type="compositionally biased region" description="Low complexity" evidence="4">
    <location>
        <begin position="315"/>
        <end position="326"/>
    </location>
</feature>
<dbReference type="Proteomes" id="UP001153714">
    <property type="component" value="Chromosome 1"/>
</dbReference>
<dbReference type="EC" id="2.3.1.108" evidence="3"/>
<evidence type="ECO:0000313" key="6">
    <source>
        <dbReference type="EMBL" id="CAG9781737.1"/>
    </source>
</evidence>
<name>A0A9N9QSL3_9NEOP</name>
<feature type="region of interest" description="Disordered" evidence="4">
    <location>
        <begin position="252"/>
        <end position="277"/>
    </location>
</feature>
<evidence type="ECO:0000256" key="4">
    <source>
        <dbReference type="SAM" id="MobiDB-lite"/>
    </source>
</evidence>
<evidence type="ECO:0000256" key="3">
    <source>
        <dbReference type="HAMAP-Rule" id="MF_03130"/>
    </source>
</evidence>
<dbReference type="Pfam" id="PF05301">
    <property type="entry name" value="Acetyltransf_16"/>
    <property type="match status" value="1"/>
</dbReference>
<dbReference type="EMBL" id="OU893332">
    <property type="protein sequence ID" value="CAG9781737.1"/>
    <property type="molecule type" value="Genomic_DNA"/>
</dbReference>
<reference evidence="6" key="1">
    <citation type="submission" date="2021-12" db="EMBL/GenBank/DDBJ databases">
        <authorList>
            <person name="King R."/>
        </authorList>
    </citation>
    <scope>NUCLEOTIDE SEQUENCE</scope>
</reference>
<dbReference type="GO" id="GO:0070507">
    <property type="term" value="P:regulation of microtubule cytoskeleton organization"/>
    <property type="evidence" value="ECO:0007669"/>
    <property type="project" value="UniProtKB-UniRule"/>
</dbReference>
<comment type="catalytic activity">
    <reaction evidence="3">
        <text>L-lysyl-[alpha-tubulin] + acetyl-CoA = N(6)-acetyl-L-lysyl-[alpha-tubulin] + CoA + H(+)</text>
        <dbReference type="Rhea" id="RHEA:15277"/>
        <dbReference type="Rhea" id="RHEA-COMP:11278"/>
        <dbReference type="Rhea" id="RHEA-COMP:11279"/>
        <dbReference type="ChEBI" id="CHEBI:15378"/>
        <dbReference type="ChEBI" id="CHEBI:29969"/>
        <dbReference type="ChEBI" id="CHEBI:57287"/>
        <dbReference type="ChEBI" id="CHEBI:57288"/>
        <dbReference type="ChEBI" id="CHEBI:61930"/>
        <dbReference type="EC" id="2.3.1.108"/>
    </reaction>
</comment>
<organism evidence="6 7">
    <name type="scientific">Diatraea saccharalis</name>
    <name type="common">sugarcane borer</name>
    <dbReference type="NCBI Taxonomy" id="40085"/>
    <lineage>
        <taxon>Eukaryota</taxon>
        <taxon>Metazoa</taxon>
        <taxon>Ecdysozoa</taxon>
        <taxon>Arthropoda</taxon>
        <taxon>Hexapoda</taxon>
        <taxon>Insecta</taxon>
        <taxon>Pterygota</taxon>
        <taxon>Neoptera</taxon>
        <taxon>Endopterygota</taxon>
        <taxon>Lepidoptera</taxon>
        <taxon>Glossata</taxon>
        <taxon>Ditrysia</taxon>
        <taxon>Pyraloidea</taxon>
        <taxon>Crambidae</taxon>
        <taxon>Crambinae</taxon>
        <taxon>Diatraea</taxon>
    </lineage>
</organism>
<sequence length="349" mass="38643">MEWMVPVNEMLKDDITKLNYTLIPPGFQGDVRSVRIMQESLSKLIDMLGEQSAAAQGLNKVITTAEKLRNSPTHILYLLKDPTAKKGKGEVIGLLKVGRKHLFLFDSQDKVCEVEPLCVLDFFVLSDRQRHGYGRLLFDHMLQDMETSAQKLAIDGPSPKMEQFLSKNYGLEKLVRQSNNFAVSPSFFNKTGEISKSGRTTPVLTPAVGRFAAPKPPSAIANVIHGGGGGYYESNNGRVSGRATPDADVTLTEKRSSENHCLQKQTEKPAQKNPTPDAMLEVSIPELQRKLEKLEVDVRPTERPSSLKVGPPPAAIATPSPAGSAISRRDSQLTERGFFDVKFYHNKLW</sequence>
<dbReference type="AlphaFoldDB" id="A0A9N9QSL3"/>
<dbReference type="SUPFAM" id="SSF55729">
    <property type="entry name" value="Acyl-CoA N-acyltransferases (Nat)"/>
    <property type="match status" value="1"/>
</dbReference>
<feature type="binding site" evidence="3">
    <location>
        <begin position="122"/>
        <end position="135"/>
    </location>
    <ligand>
        <name>acetyl-CoA</name>
        <dbReference type="ChEBI" id="CHEBI:57288"/>
    </ligand>
</feature>
<evidence type="ECO:0000256" key="2">
    <source>
        <dbReference type="ARBA" id="ARBA00023315"/>
    </source>
</evidence>
<protein>
    <recommendedName>
        <fullName evidence="3">Alpha-tubulin N-acetyltransferase</fullName>
        <shortName evidence="3">Alpha-TAT</shortName>
        <shortName evidence="3">TAT</shortName>
        <ecNumber evidence="3">2.3.1.108</ecNumber>
    </recommendedName>
    <alternativeName>
        <fullName evidence="3">Acetyltransferase mec-17 homolog</fullName>
    </alternativeName>
</protein>
<dbReference type="GO" id="GO:0019799">
    <property type="term" value="F:tubulin N-acetyltransferase activity"/>
    <property type="evidence" value="ECO:0007669"/>
    <property type="project" value="UniProtKB-UniRule"/>
</dbReference>
<dbReference type="Gene3D" id="3.40.630.30">
    <property type="match status" value="1"/>
</dbReference>
<evidence type="ECO:0000259" key="5">
    <source>
        <dbReference type="PROSITE" id="PS51730"/>
    </source>
</evidence>
<feature type="domain" description="N-acetyltransferase" evidence="5">
    <location>
        <begin position="1"/>
        <end position="188"/>
    </location>
</feature>
<dbReference type="PROSITE" id="PS51730">
    <property type="entry name" value="GNAT_ATAT"/>
    <property type="match status" value="1"/>
</dbReference>
<dbReference type="InterPro" id="IPR016181">
    <property type="entry name" value="Acyl_CoA_acyltransferase"/>
</dbReference>
<dbReference type="InterPro" id="IPR038746">
    <property type="entry name" value="Atat"/>
</dbReference>
<gene>
    <name evidence="6" type="ORF">DIATSA_LOCUS57</name>
</gene>
<evidence type="ECO:0000256" key="1">
    <source>
        <dbReference type="ARBA" id="ARBA00022679"/>
    </source>
</evidence>
<comment type="function">
    <text evidence="3">Specifically acetylates 'Lys-40' in alpha-tubulin on the lumenal side of microtubules. Promotes microtubule destabilization and accelerates microtubule dynamics; this activity may be independent of acetylation activity. Acetylates alpha-tubulin with a slow enzymatic rate, due to a catalytic site that is not optimized for acetyl transfer. Enters the microtubule through each end and diffuses quickly throughout the lumen of microtubules. Acetylates only long/old microtubules because of its slow acetylation rate since it does not have time to act on dynamically unstable microtubules before the enzyme is released.</text>
</comment>
<feature type="binding site" evidence="3">
    <location>
        <begin position="158"/>
        <end position="167"/>
    </location>
    <ligand>
        <name>acetyl-CoA</name>
        <dbReference type="ChEBI" id="CHEBI:57288"/>
    </ligand>
</feature>
<keyword evidence="7" id="KW-1185">Reference proteome</keyword>
<feature type="region of interest" description="Disordered" evidence="4">
    <location>
        <begin position="295"/>
        <end position="329"/>
    </location>
</feature>